<evidence type="ECO:0000313" key="2">
    <source>
        <dbReference type="Proteomes" id="UP000054783"/>
    </source>
</evidence>
<protein>
    <submittedName>
        <fullName evidence="1">Uncharacterized protein</fullName>
    </submittedName>
</protein>
<dbReference type="Proteomes" id="UP000054783">
    <property type="component" value="Unassembled WGS sequence"/>
</dbReference>
<organism evidence="1 2">
    <name type="scientific">Trichinella patagoniensis</name>
    <dbReference type="NCBI Taxonomy" id="990121"/>
    <lineage>
        <taxon>Eukaryota</taxon>
        <taxon>Metazoa</taxon>
        <taxon>Ecdysozoa</taxon>
        <taxon>Nematoda</taxon>
        <taxon>Enoplea</taxon>
        <taxon>Dorylaimia</taxon>
        <taxon>Trichinellida</taxon>
        <taxon>Trichinellidae</taxon>
        <taxon>Trichinella</taxon>
    </lineage>
</organism>
<comment type="caution">
    <text evidence="1">The sequence shown here is derived from an EMBL/GenBank/DDBJ whole genome shotgun (WGS) entry which is preliminary data.</text>
</comment>
<proteinExistence type="predicted"/>
<gene>
    <name evidence="1" type="ORF">T12_15039</name>
</gene>
<name>A0A0V0Z7S8_9BILA</name>
<dbReference type="EMBL" id="JYDQ01000318">
    <property type="protein sequence ID" value="KRY08647.1"/>
    <property type="molecule type" value="Genomic_DNA"/>
</dbReference>
<sequence length="79" mass="9479">MGHSQRSNCFDCVKEPTFDQLLQTCSTFSPYDMPIWRRLHLMFAKLITCFNRKRSFRLLYQPTEILLVKDLNFEKVSIM</sequence>
<accession>A0A0V0Z7S8</accession>
<reference evidence="1 2" key="1">
    <citation type="submission" date="2015-01" db="EMBL/GenBank/DDBJ databases">
        <title>Evolution of Trichinella species and genotypes.</title>
        <authorList>
            <person name="Korhonen P.K."/>
            <person name="Edoardo P."/>
            <person name="Giuseppe L.R."/>
            <person name="Gasser R.B."/>
        </authorList>
    </citation>
    <scope>NUCLEOTIDE SEQUENCE [LARGE SCALE GENOMIC DNA]</scope>
    <source>
        <strain evidence="1">ISS2496</strain>
    </source>
</reference>
<keyword evidence="2" id="KW-1185">Reference proteome</keyword>
<dbReference type="AlphaFoldDB" id="A0A0V0Z7S8"/>
<evidence type="ECO:0000313" key="1">
    <source>
        <dbReference type="EMBL" id="KRY08647.1"/>
    </source>
</evidence>